<evidence type="ECO:0000313" key="1">
    <source>
        <dbReference type="EMBL" id="KAF5338195.1"/>
    </source>
</evidence>
<dbReference type="AlphaFoldDB" id="A0A8H5CAK4"/>
<dbReference type="EMBL" id="JAACJK010000016">
    <property type="protein sequence ID" value="KAF5338195.1"/>
    <property type="molecule type" value="Genomic_DNA"/>
</dbReference>
<dbReference type="SUPFAM" id="SSF54427">
    <property type="entry name" value="NTF2-like"/>
    <property type="match status" value="1"/>
</dbReference>
<dbReference type="Gene3D" id="3.10.450.50">
    <property type="match status" value="1"/>
</dbReference>
<organism evidence="1 2">
    <name type="scientific">Ephemerocybe angulata</name>
    <dbReference type="NCBI Taxonomy" id="980116"/>
    <lineage>
        <taxon>Eukaryota</taxon>
        <taxon>Fungi</taxon>
        <taxon>Dikarya</taxon>
        <taxon>Basidiomycota</taxon>
        <taxon>Agaricomycotina</taxon>
        <taxon>Agaricomycetes</taxon>
        <taxon>Agaricomycetidae</taxon>
        <taxon>Agaricales</taxon>
        <taxon>Agaricineae</taxon>
        <taxon>Psathyrellaceae</taxon>
        <taxon>Ephemerocybe</taxon>
    </lineage>
</organism>
<comment type="caution">
    <text evidence="1">The sequence shown here is derived from an EMBL/GenBank/DDBJ whole genome shotgun (WGS) entry which is preliminary data.</text>
</comment>
<dbReference type="OrthoDB" id="2820488at2759"/>
<reference evidence="1 2" key="1">
    <citation type="journal article" date="2020" name="ISME J.">
        <title>Uncovering the hidden diversity of litter-decomposition mechanisms in mushroom-forming fungi.</title>
        <authorList>
            <person name="Floudas D."/>
            <person name="Bentzer J."/>
            <person name="Ahren D."/>
            <person name="Johansson T."/>
            <person name="Persson P."/>
            <person name="Tunlid A."/>
        </authorList>
    </citation>
    <scope>NUCLEOTIDE SEQUENCE [LARGE SCALE GENOMIC DNA]</scope>
    <source>
        <strain evidence="1 2">CBS 175.51</strain>
    </source>
</reference>
<dbReference type="Proteomes" id="UP000541558">
    <property type="component" value="Unassembled WGS sequence"/>
</dbReference>
<sequence length="174" mass="19190">MKLLLSRPFYVFAILASIRSGCAVPAVPLSGLESEGHSVCDPSASGPSLSTQQSAAFKDYIHIFFEERDVQKAFDRYIPGEYINHISTAASQGREAALTGLLALQANPDMMRDHVTLFTGDGFGLAYYRRYIPGSSTVNFAVMDKMRFEGTCIVEIWSLFQTINGNETNPIAFF</sequence>
<proteinExistence type="predicted"/>
<keyword evidence="2" id="KW-1185">Reference proteome</keyword>
<gene>
    <name evidence="1" type="ORF">D9611_014596</name>
</gene>
<name>A0A8H5CAK4_9AGAR</name>
<dbReference type="InterPro" id="IPR032710">
    <property type="entry name" value="NTF2-like_dom_sf"/>
</dbReference>
<protein>
    <submittedName>
        <fullName evidence="1">Uncharacterized protein</fullName>
    </submittedName>
</protein>
<evidence type="ECO:0000313" key="2">
    <source>
        <dbReference type="Proteomes" id="UP000541558"/>
    </source>
</evidence>
<accession>A0A8H5CAK4</accession>